<dbReference type="AlphaFoldDB" id="A0A024G3K9"/>
<name>A0A024G3K9_9STRA</name>
<evidence type="ECO:0000259" key="1">
    <source>
        <dbReference type="Pfam" id="PF15072"/>
    </source>
</evidence>
<accession>A0A024G3K9</accession>
<dbReference type="InterPro" id="IPR028045">
    <property type="entry name" value="HROB"/>
</dbReference>
<proteinExistence type="predicted"/>
<comment type="caution">
    <text evidence="2">The sequence shown here is derived from an EMBL/GenBank/DDBJ whole genome shotgun (WGS) entry which is preliminary data.</text>
</comment>
<feature type="domain" description="Homologous recombination OB-fold protein OB-fold" evidence="1">
    <location>
        <begin position="110"/>
        <end position="201"/>
    </location>
</feature>
<dbReference type="STRING" id="65357.A0A024G3K9"/>
<dbReference type="InterPro" id="IPR058570">
    <property type="entry name" value="HROB_OB"/>
</dbReference>
<protein>
    <recommendedName>
        <fullName evidence="1">Homologous recombination OB-fold protein OB-fold domain-containing protein</fullName>
    </recommendedName>
</protein>
<dbReference type="EMBL" id="CAIX01000012">
    <property type="protein sequence ID" value="CCI40874.1"/>
    <property type="molecule type" value="Genomic_DNA"/>
</dbReference>
<dbReference type="Pfam" id="PF15072">
    <property type="entry name" value="HROB"/>
    <property type="match status" value="1"/>
</dbReference>
<sequence length="363" mass="41122">MTKRSTYDTQNEILKQKYQLSMVKWMRDIPGPLNAIMKADTRAISHGHNDSDSADQDASRITSCFDHGPWVDMCRYINIDAKYGELYGGIKLSKLEHTISGSLESDDASTKIQQLMVLIKSISYTDEEVVARFHDPTGEACGYFHRDSVRLLKPALKVGTGLLLEHVSVLDTSMTKRRLLSTRATHCYLNIMSHNIKRVFASYSDMDGADRSEADLAITQFHESINSSSTSGRVEECNSFQGEVEVLIRSEMVQDTMREISFLSQRQVIQPNPPVRSTTAISQPSKSDKVQWTWTTLTKKPPVLNINDEKHQKKPQIRPIEDIVTPMNPSAENAKRFRISSEIQPSQTDALALLNEELERDDW</sequence>
<dbReference type="PANTHER" id="PTHR14523">
    <property type="entry name" value="UNCHARACTERIZED PROTEIN C17ORF53 HOMOLOG"/>
    <property type="match status" value="1"/>
</dbReference>
<evidence type="ECO:0000313" key="3">
    <source>
        <dbReference type="Proteomes" id="UP000053237"/>
    </source>
</evidence>
<dbReference type="InParanoid" id="A0A024G3K9"/>
<dbReference type="GO" id="GO:0000725">
    <property type="term" value="P:recombinational repair"/>
    <property type="evidence" value="ECO:0007669"/>
    <property type="project" value="InterPro"/>
</dbReference>
<dbReference type="Proteomes" id="UP000053237">
    <property type="component" value="Unassembled WGS sequence"/>
</dbReference>
<dbReference type="PANTHER" id="PTHR14523:SF1">
    <property type="entry name" value="HOMOLOGOUS RECOMBINATION OB-FOLD PROTEIN"/>
    <property type="match status" value="1"/>
</dbReference>
<keyword evidence="3" id="KW-1185">Reference proteome</keyword>
<reference evidence="2 3" key="1">
    <citation type="submission" date="2012-05" db="EMBL/GenBank/DDBJ databases">
        <title>Recombination and specialization in a pathogen metapopulation.</title>
        <authorList>
            <person name="Gardiner A."/>
            <person name="Kemen E."/>
            <person name="Schultz-Larsen T."/>
            <person name="MacLean D."/>
            <person name="Van Oosterhout C."/>
            <person name="Jones J.D.G."/>
        </authorList>
    </citation>
    <scope>NUCLEOTIDE SEQUENCE [LARGE SCALE GENOMIC DNA]</scope>
    <source>
        <strain evidence="2 3">Ac Nc2</strain>
    </source>
</reference>
<gene>
    <name evidence="2" type="ORF">BN9_016580</name>
</gene>
<evidence type="ECO:0000313" key="2">
    <source>
        <dbReference type="EMBL" id="CCI40874.1"/>
    </source>
</evidence>
<organism evidence="2 3">
    <name type="scientific">Albugo candida</name>
    <dbReference type="NCBI Taxonomy" id="65357"/>
    <lineage>
        <taxon>Eukaryota</taxon>
        <taxon>Sar</taxon>
        <taxon>Stramenopiles</taxon>
        <taxon>Oomycota</taxon>
        <taxon>Peronosporomycetes</taxon>
        <taxon>Albuginales</taxon>
        <taxon>Albuginaceae</taxon>
        <taxon>Albugo</taxon>
    </lineage>
</organism>
<dbReference type="OrthoDB" id="21443at2759"/>